<dbReference type="RefSeq" id="WP_007208096.1">
    <property type="nucleotide sequence ID" value="NZ_GL622241.1"/>
</dbReference>
<gene>
    <name evidence="8" type="primary">yccX</name>
    <name evidence="8" type="ORF">HMPREF9088_1078</name>
</gene>
<dbReference type="Gene3D" id="3.30.70.100">
    <property type="match status" value="1"/>
</dbReference>
<name>E6LFD8_ENTI1</name>
<evidence type="ECO:0000313" key="8">
    <source>
        <dbReference type="EMBL" id="EFU74078.1"/>
    </source>
</evidence>
<evidence type="ECO:0000256" key="3">
    <source>
        <dbReference type="ARBA" id="ARBA00015991"/>
    </source>
</evidence>
<dbReference type="PANTHER" id="PTHR47268">
    <property type="entry name" value="ACYLPHOSPHATASE"/>
    <property type="match status" value="1"/>
</dbReference>
<evidence type="ECO:0000313" key="9">
    <source>
        <dbReference type="Proteomes" id="UP000010296"/>
    </source>
</evidence>
<dbReference type="Pfam" id="PF00708">
    <property type="entry name" value="Acylphosphatase"/>
    <property type="match status" value="1"/>
</dbReference>
<dbReference type="InterPro" id="IPR020456">
    <property type="entry name" value="Acylphosphatase"/>
</dbReference>
<dbReference type="AlphaFoldDB" id="E6LFD8"/>
<dbReference type="STRING" id="888064.HMPREF9088_1078"/>
<organism evidence="8 9">
    <name type="scientific">Enterococcus italicus (strain DSM 15952 / CCUG 50447 / LMG 22039 / TP 1.5)</name>
    <dbReference type="NCBI Taxonomy" id="888064"/>
    <lineage>
        <taxon>Bacteria</taxon>
        <taxon>Bacillati</taxon>
        <taxon>Bacillota</taxon>
        <taxon>Bacilli</taxon>
        <taxon>Lactobacillales</taxon>
        <taxon>Enterococcaceae</taxon>
        <taxon>Enterococcus</taxon>
    </lineage>
</organism>
<dbReference type="eggNOG" id="COG1254">
    <property type="taxonomic scope" value="Bacteria"/>
</dbReference>
<dbReference type="InterPro" id="IPR017968">
    <property type="entry name" value="Acylphosphatase_CS"/>
</dbReference>
<accession>E6LFD8</accession>
<dbReference type="PANTHER" id="PTHR47268:SF4">
    <property type="entry name" value="ACYLPHOSPHATASE"/>
    <property type="match status" value="1"/>
</dbReference>
<dbReference type="Proteomes" id="UP000010296">
    <property type="component" value="Unassembled WGS sequence"/>
</dbReference>
<evidence type="ECO:0000256" key="6">
    <source>
        <dbReference type="RuleBase" id="RU004168"/>
    </source>
</evidence>
<keyword evidence="9" id="KW-1185">Reference proteome</keyword>
<dbReference type="PATRIC" id="fig|888064.11.peg.1442"/>
<feature type="active site" evidence="5">
    <location>
        <position position="18"/>
    </location>
</feature>
<evidence type="ECO:0000256" key="5">
    <source>
        <dbReference type="PROSITE-ProRule" id="PRU00520"/>
    </source>
</evidence>
<proteinExistence type="inferred from homology"/>
<dbReference type="InterPro" id="IPR036046">
    <property type="entry name" value="Acylphosphatase-like_dom_sf"/>
</dbReference>
<dbReference type="InterPro" id="IPR001792">
    <property type="entry name" value="Acylphosphatase-like_dom"/>
</dbReference>
<sequence length="93" mass="10356">MRKVRIHVAGRVQGVGFRYMTKMVADQLQIGGSVKNESDGSVTILATGEEQAMASFIQKVKHSPSPAGRVTQFELTEENELPDYSSFQVVYEY</sequence>
<comment type="similarity">
    <text evidence="1 6">Belongs to the acylphosphatase family.</text>
</comment>
<dbReference type="OrthoDB" id="9808093at2"/>
<evidence type="ECO:0000256" key="1">
    <source>
        <dbReference type="ARBA" id="ARBA00005614"/>
    </source>
</evidence>
<dbReference type="PROSITE" id="PS51160">
    <property type="entry name" value="ACYLPHOSPHATASE_3"/>
    <property type="match status" value="1"/>
</dbReference>
<dbReference type="EMBL" id="AEPV01000038">
    <property type="protein sequence ID" value="EFU74078.1"/>
    <property type="molecule type" value="Genomic_DNA"/>
</dbReference>
<dbReference type="HOGENOM" id="CLU_141932_2_1_9"/>
<dbReference type="PROSITE" id="PS00150">
    <property type="entry name" value="ACYLPHOSPHATASE_1"/>
    <property type="match status" value="1"/>
</dbReference>
<protein>
    <recommendedName>
        <fullName evidence="3 5">acylphosphatase</fullName>
        <ecNumber evidence="2 5">3.6.1.7</ecNumber>
    </recommendedName>
</protein>
<dbReference type="EC" id="3.6.1.7" evidence="2 5"/>
<evidence type="ECO:0000259" key="7">
    <source>
        <dbReference type="PROSITE" id="PS51160"/>
    </source>
</evidence>
<dbReference type="GO" id="GO:0003998">
    <property type="term" value="F:acylphosphatase activity"/>
    <property type="evidence" value="ECO:0007669"/>
    <property type="project" value="UniProtKB-EC"/>
</dbReference>
<comment type="catalytic activity">
    <reaction evidence="4 5">
        <text>an acyl phosphate + H2O = a carboxylate + phosphate + H(+)</text>
        <dbReference type="Rhea" id="RHEA:14965"/>
        <dbReference type="ChEBI" id="CHEBI:15377"/>
        <dbReference type="ChEBI" id="CHEBI:15378"/>
        <dbReference type="ChEBI" id="CHEBI:29067"/>
        <dbReference type="ChEBI" id="CHEBI:43474"/>
        <dbReference type="ChEBI" id="CHEBI:59918"/>
        <dbReference type="EC" id="3.6.1.7"/>
    </reaction>
</comment>
<evidence type="ECO:0000256" key="4">
    <source>
        <dbReference type="ARBA" id="ARBA00047645"/>
    </source>
</evidence>
<keyword evidence="5 8" id="KW-0378">Hydrolase</keyword>
<comment type="caution">
    <text evidence="8">The sequence shown here is derived from an EMBL/GenBank/DDBJ whole genome shotgun (WGS) entry which is preliminary data.</text>
</comment>
<feature type="active site" evidence="5">
    <location>
        <position position="36"/>
    </location>
</feature>
<dbReference type="SUPFAM" id="SSF54975">
    <property type="entry name" value="Acylphosphatase/BLUF domain-like"/>
    <property type="match status" value="1"/>
</dbReference>
<evidence type="ECO:0000256" key="2">
    <source>
        <dbReference type="ARBA" id="ARBA00012150"/>
    </source>
</evidence>
<feature type="domain" description="Acylphosphatase-like" evidence="7">
    <location>
        <begin position="3"/>
        <end position="91"/>
    </location>
</feature>
<reference evidence="8 9" key="1">
    <citation type="submission" date="2010-12" db="EMBL/GenBank/DDBJ databases">
        <authorList>
            <person name="Muzny D."/>
            <person name="Qin X."/>
            <person name="Deng J."/>
            <person name="Jiang H."/>
            <person name="Liu Y."/>
            <person name="Qu J."/>
            <person name="Song X.-Z."/>
            <person name="Zhang L."/>
            <person name="Thornton R."/>
            <person name="Coyle M."/>
            <person name="Francisco L."/>
            <person name="Jackson L."/>
            <person name="Javaid M."/>
            <person name="Korchina V."/>
            <person name="Kovar C."/>
            <person name="Mata R."/>
            <person name="Mathew T."/>
            <person name="Ngo R."/>
            <person name="Nguyen L."/>
            <person name="Nguyen N."/>
            <person name="Okwuonu G."/>
            <person name="Ongeri F."/>
            <person name="Pham C."/>
            <person name="Simmons D."/>
            <person name="Wilczek-Boney K."/>
            <person name="Hale W."/>
            <person name="Jakkamsetti A."/>
            <person name="Pham P."/>
            <person name="Ruth R."/>
            <person name="San Lucas F."/>
            <person name="Warren J."/>
            <person name="Zhang J."/>
            <person name="Zhao Z."/>
            <person name="Zhou C."/>
            <person name="Zhu D."/>
            <person name="Lee S."/>
            <person name="Bess C."/>
            <person name="Blankenburg K."/>
            <person name="Forbes L."/>
            <person name="Fu Q."/>
            <person name="Gubbala S."/>
            <person name="Hirani K."/>
            <person name="Jayaseelan J.C."/>
            <person name="Lara F."/>
            <person name="Munidasa M."/>
            <person name="Palculict T."/>
            <person name="Patil S."/>
            <person name="Pu L.-L."/>
            <person name="Saada N."/>
            <person name="Tang L."/>
            <person name="Weissenberger G."/>
            <person name="Zhu Y."/>
            <person name="Hemphill L."/>
            <person name="Shang Y."/>
            <person name="Youmans B."/>
            <person name="Ayvaz T."/>
            <person name="Ross M."/>
            <person name="Santibanez J."/>
            <person name="Aqrawi P."/>
            <person name="Gross S."/>
            <person name="Joshi V."/>
            <person name="Fowler G."/>
            <person name="Nazareth L."/>
            <person name="Reid J."/>
            <person name="Worley K."/>
            <person name="Petrosino J."/>
            <person name="Highlander S."/>
            <person name="Gibbs R."/>
        </authorList>
    </citation>
    <scope>NUCLEOTIDE SEQUENCE [LARGE SCALE GENOMIC DNA]</scope>
    <source>
        <strain evidence="9">DSM 15952 / CCUG 50447 / LMG 22039 / TP 1.5</strain>
    </source>
</reference>